<feature type="domain" description="PH" evidence="14">
    <location>
        <begin position="3088"/>
        <end position="3196"/>
    </location>
</feature>
<dbReference type="CDD" id="cd00176">
    <property type="entry name" value="SPEC"/>
    <property type="match status" value="16"/>
</dbReference>
<dbReference type="FunFam" id="1.20.58.60:FF:000020">
    <property type="entry name" value="Spectrin alpha chain, non-erythrocytic 1"/>
    <property type="match status" value="3"/>
</dbReference>
<evidence type="ECO:0000256" key="7">
    <source>
        <dbReference type="ARBA" id="ARBA00022737"/>
    </source>
</evidence>
<dbReference type="Gene3D" id="1.20.58.60">
    <property type="match status" value="21"/>
</dbReference>
<dbReference type="SMART" id="SM00150">
    <property type="entry name" value="SPEC"/>
    <property type="match status" value="27"/>
</dbReference>
<name>A0AAV7JAU7_9METZ</name>
<dbReference type="Pfam" id="PF00018">
    <property type="entry name" value="SH3_1"/>
    <property type="match status" value="1"/>
</dbReference>
<dbReference type="InterPro" id="IPR001452">
    <property type="entry name" value="SH3_domain"/>
</dbReference>
<evidence type="ECO:0000256" key="9">
    <source>
        <dbReference type="ARBA" id="ARBA00023212"/>
    </source>
</evidence>
<evidence type="ECO:0000313" key="15">
    <source>
        <dbReference type="EMBL" id="KAI6645819.1"/>
    </source>
</evidence>
<dbReference type="Pfam" id="PF15410">
    <property type="entry name" value="PH_9"/>
    <property type="match status" value="1"/>
</dbReference>
<keyword evidence="3 10" id="KW-0728">SH3 domain</keyword>
<accession>A0AAV7JAU7</accession>
<feature type="coiled-coil region" evidence="11">
    <location>
        <begin position="1342"/>
        <end position="1376"/>
    </location>
</feature>
<dbReference type="InterPro" id="IPR001849">
    <property type="entry name" value="PH_domain"/>
</dbReference>
<gene>
    <name evidence="15" type="ORF">LOD99_13079</name>
</gene>
<dbReference type="PROSITE" id="PS50002">
    <property type="entry name" value="SH3"/>
    <property type="match status" value="1"/>
</dbReference>
<evidence type="ECO:0000256" key="10">
    <source>
        <dbReference type="PROSITE-ProRule" id="PRU00192"/>
    </source>
</evidence>
<keyword evidence="5" id="KW-0963">Cytoplasm</keyword>
<dbReference type="SUPFAM" id="SSF50729">
    <property type="entry name" value="PH domain-like"/>
    <property type="match status" value="1"/>
</dbReference>
<evidence type="ECO:0000259" key="13">
    <source>
        <dbReference type="PROSITE" id="PS50002"/>
    </source>
</evidence>
<feature type="region of interest" description="Disordered" evidence="12">
    <location>
        <begin position="3208"/>
        <end position="3278"/>
    </location>
</feature>
<proteinExistence type="inferred from homology"/>
<evidence type="ECO:0000256" key="4">
    <source>
        <dbReference type="ARBA" id="ARBA00022467"/>
    </source>
</evidence>
<dbReference type="InterPro" id="IPR018159">
    <property type="entry name" value="Spectrin/alpha-actinin"/>
</dbReference>
<dbReference type="InterPro" id="IPR011993">
    <property type="entry name" value="PH-like_dom_sf"/>
</dbReference>
<feature type="coiled-coil region" evidence="11">
    <location>
        <begin position="1489"/>
        <end position="1516"/>
    </location>
</feature>
<dbReference type="GO" id="GO:0005543">
    <property type="term" value="F:phospholipid binding"/>
    <property type="evidence" value="ECO:0007669"/>
    <property type="project" value="InterPro"/>
</dbReference>
<feature type="coiled-coil region" evidence="11">
    <location>
        <begin position="1968"/>
        <end position="2037"/>
    </location>
</feature>
<dbReference type="InterPro" id="IPR036028">
    <property type="entry name" value="SH3-like_dom_sf"/>
</dbReference>
<feature type="coiled-coil region" evidence="11">
    <location>
        <begin position="125"/>
        <end position="152"/>
    </location>
</feature>
<feature type="coiled-coil region" evidence="11">
    <location>
        <begin position="2228"/>
        <end position="2255"/>
    </location>
</feature>
<keyword evidence="7" id="KW-0677">Repeat</keyword>
<dbReference type="GO" id="GO:0003779">
    <property type="term" value="F:actin binding"/>
    <property type="evidence" value="ECO:0007669"/>
    <property type="project" value="UniProtKB-KW"/>
</dbReference>
<dbReference type="CDD" id="cd10571">
    <property type="entry name" value="PH_beta_spectrin"/>
    <property type="match status" value="1"/>
</dbReference>
<keyword evidence="6" id="KW-0597">Phosphoprotein</keyword>
<evidence type="ECO:0000256" key="5">
    <source>
        <dbReference type="ARBA" id="ARBA00022490"/>
    </source>
</evidence>
<dbReference type="FunFam" id="1.20.58.60:FF:000019">
    <property type="entry name" value="Spectrin beta chain"/>
    <property type="match status" value="1"/>
</dbReference>
<dbReference type="InterPro" id="IPR002017">
    <property type="entry name" value="Spectrin_repeat"/>
</dbReference>
<comment type="subcellular location">
    <subcellularLocation>
        <location evidence="1">Cytoplasm</location>
        <location evidence="1">Cytoskeleton</location>
    </subcellularLocation>
</comment>
<dbReference type="FunFam" id="2.30.29.30:FF:000024">
    <property type="entry name" value="Spectrin beta chain"/>
    <property type="match status" value="1"/>
</dbReference>
<keyword evidence="8" id="KW-0009">Actin-binding</keyword>
<sequence>MVREPLAGSHNYGTDLTSVHSLQKKHQALELELQGHQEDFQNICNQGDVLKERAKFASRIIGQRISSLQQKWRRVKELSSTRKQLLIEAEQYQQFFADANESESWIREREPLVTSTEFGRDKGTASSLLENHDKLEEEIRDYRSEIDQLKSMGKKITDSSSALFSEMRQPVESTDADIQEEVVTKEEVEVEEQVMEEREVEEERVKQINTPQVATMYAYSGQGMSFGKGEKFELCKKHNEDWWLVKRLEDKKQGYVPANYVKEIEPIITEQKSIHKVKVQVPVTVKKKKIIEKPQSNTRRTTDAGSRMAGMVSKQKAIDASSVIARVQDITRQYEGLERSAVNRHKQLENYIKLFGFYRDCDNFEKWMKVKSAFINTEITEPFSNREYVEGLSSRFKRFESDTAVSGPRCTQIATQADKLMKENHPHATEIQSRQQSITASWQSLQELKESRGKLVNLALRILHYYDLCDETRLWVQEKDTALSTDDIGKDLAAVKALQRKHENVEREIFPIEDKLASIHTSRKQLQTEYPKESIEINARHSELASMQENLRKKASLRKKQLEDAFKMHSFYSDARELLEWVAETKEKLASEEMPNDVRTAEDMIQEHQELRSDITARQEKFKTLLSLGKEVEASGIGDTDSIRAQSSLLIQERDKIEIAWTYRNTQLNEAKELQKFNRSADYATNILNSQEASLNSEDVGQDLASVDSLIRQHEYFEKIYNVQEEKLKEIITQADKLIQAGHYDAVGISKRRQSLITQREDIQIILGDRKERLQSSKAWFEFNRMVEELVVWIDKKMVIASDENYQDPSNIERKIQKHQAFQAEIQANKAKMETIKKSGEILLSAKHAKSLQIEEMLKNLSQLWSDLEASTLDKTEKLEEALQQRDLFRSIDDELSWLKRVECQLASAEIGNDLPSVKILIKKHDQLESDLSVHSETLLRLNTKGKDMISKSYFNSPQIQNKLSEYSKSVDTLKDLMEERKRALQQSLKLQNFLRQAEDQESWIREQMQVVASSDIGDSWQSVDSLIKKHNKFEKALEAAELRITQVIKEGENMCKEGHRSSDHINKHCEDLKQVMVELKQLTALRRERLEQSLEEQKYLLEASEADAWLNEKAGMTANTDYGKDQDTTEKMLRKHQELEKDVEAYASVIQGLDKTSYGMISQGHFNSDTITTRQAALNEQLSGLQTLMTVRKERLVEAQKLHQFTRESDECVAWINDNMVTASSKDYGTDFKHAQTLKKNFDEFAQNLNANAERYNSVDNLARKLVFEGNSDTVSIKDTQDNLKVEWNLLQNAVANRLNKLETSQTILKFVYDVNNLLQQIKDKTTKTTQADLGKDLREVEQRQRKLENFEVAMKALEKQVQELSSRSLQLQTLYPGERGEKTRISMKELTNAWEELKAACLKRKQDLNNVFEFFKFADTVKRMLLYFQSARSIIQTEEPINTVAEANALIIKHAELKNAEIDSRMEEINTITKTGSKLVSQGSYASTEIRSQINLLQNEANNLKDIWRKKEDKLQASLQFQQFLKDAASVDKFSNGIEVYIANEDLPSTVDEADSLLKKHDSVHKKTVGQEGMVKAFKDFVEKLTNDNHTSKIEINQRYTAVLRRRDKNLTDLKDRLNKLEAAKEQRILFRDILDAISWISENQVVIAERDVTSMVNLNAKVKQQQAFEAELDAHDQLIGSLCTRGEVMMGENHFARNEIEKQLEELINLWEELQDLTQKRGYELEETCQLSKYFKLIDTWKEWIEEKQVFVHSQETGRDLEHCTELSRKFDIFYNELEVEVKQLDVVGVKAGELLKAKHSKGEVIQEKFDAIKSQWDLLCVDTKQRKLILEGALKVHTFIRDLDDIDIRITEKVLSISSELGKDLIEVEALQRKHERLELDLSAIEKGLDQLNSEAERLSDSNQASASHIEERFNSVISNWELFCEKVDERKLRLADSLQYQKFLSNARDLLSWYQKMYRMVMADDLAKDLQSAERQLETHVDRNTEIETREERYTTTIKFGDELCSAGHYASESIKIKLQELEIERTQLLESWSKRNEIFKQCLDLQRFIKWAEEIEKILSSRETFLHVDELGNSLDRVQVLIRQHDAFDKSVRAQEEKVQSLLRFGSKLVADEHYEHKVILQRVINIEGRYSDIKELAVERKQKLDDSLKLQKFLRDTNELQAWIEDKTQTASEENYRDHVNLQIKLQKHITFEAELSSHKVRYVEICQTGVELTQENHYASLDIETRIRNMEEKWQKLQERSEEKGRKLKESIEFQEFEHKAVDIEEWMDETAVALSSDDLGKDLQGISNLIKKQDHLMHSIDTHQDLIQGLIDQVNMFRIAKHFKITQIEDMVQALVKRYGELETPAAQRRLQLEDSRKFQLFSRDINDEMNWIREKGKKANLKDLGNTLSNVQSLLKVHQNLESDVTTHDSIVTSVLNNAQSMIMIGHYAEDNISQKSKLLEREWKELKANVVARSELLNDSLNSQRFYAEALESETWLGEKIPILASGDYGADQIAVDNYIKELRSTALDIEAHEATITKLSSDCARISESHFDKNNIKERMERVEALYTEVKLLVSKREHRLGEKSSYFKLLTDIEQFEDIVEEKAKCTASEEVGENLERCDKILKRFTDFALSLPTMHERVNTIKKYGESLLSDKHTDSEVINTRLAEMEEMWSELQGMIEIRRQTLSDARELHSYTQDANETIASMLDKDRVVSIEDYGNDVHTVQTMIRKHEGIERDLVVLEDKISTLSAEAARLQGKLSGKARKIKAKENEVDYTWSSLKKKAKVRGDRLRESEKFQKFSNEYMDLIAFLTNLSEEIRAEGMVTDVTSAESLLQRQSEHRAEVEARSANIDNFLEQGKQLIAEGNFARREINDEVNSIKDAHSRLLQELGKMKGDLEQQLDTQVYLREAEQLDAWLMNKAGSLVEEDIGDNVDEMLKKQEDLENMVLSSEEKIKSLMRETGAERERRVAKKEEEEQKRLEEEKIRNEKEQEEKRKRLEAEKEAQIERERSSLQERKRDIEKARENKKELQRLEEERMREREPKEMGAALISETVSPFLETELPPPRTEPLDIPSKPEQDPETGLERAKQLLQTVYGDGSLQRKNMLDVGGRKSSIRAWRSYYVVLKGPRLSFYKDKKDSTTEAPVIPPINVLHGICNIAVDYTKKRNVLRLVLPNGSEYLFMAPDPIEEDKWVQCINKSIEDHSQIDPSLLDTLQEDSTPNLPSSPPPPPVDFEQPESLPDSTVSDSSYPPSLDIQTPQPTGTASGHEKKWKPRTWFGKKGKD</sequence>
<dbReference type="InterPro" id="IPR001605">
    <property type="entry name" value="PH_dom-spectrin-type"/>
</dbReference>
<dbReference type="InterPro" id="IPR041681">
    <property type="entry name" value="PH_9"/>
</dbReference>
<protein>
    <submittedName>
        <fullName evidence="15">Spectrin alpha chain, non-erythrocytic 1-like</fullName>
    </submittedName>
</protein>
<evidence type="ECO:0000256" key="3">
    <source>
        <dbReference type="ARBA" id="ARBA00022443"/>
    </source>
</evidence>
<keyword evidence="16" id="KW-1185">Reference proteome</keyword>
<feature type="region of interest" description="Disordered" evidence="12">
    <location>
        <begin position="3054"/>
        <end position="3077"/>
    </location>
</feature>
<reference evidence="15 16" key="1">
    <citation type="journal article" date="2023" name="BMC Biol.">
        <title>The compact genome of the sponge Oopsacas minuta (Hexactinellida) is lacking key metazoan core genes.</title>
        <authorList>
            <person name="Santini S."/>
            <person name="Schenkelaars Q."/>
            <person name="Jourda C."/>
            <person name="Duchesne M."/>
            <person name="Belahbib H."/>
            <person name="Rocher C."/>
            <person name="Selva M."/>
            <person name="Riesgo A."/>
            <person name="Vervoort M."/>
            <person name="Leys S.P."/>
            <person name="Kodjabachian L."/>
            <person name="Le Bivic A."/>
            <person name="Borchiellini C."/>
            <person name="Claverie J.M."/>
            <person name="Renard E."/>
        </authorList>
    </citation>
    <scope>NUCLEOTIDE SEQUENCE [LARGE SCALE GENOMIC DNA]</scope>
    <source>
        <strain evidence="15">SPO-2</strain>
    </source>
</reference>
<keyword evidence="9" id="KW-0206">Cytoskeleton</keyword>
<dbReference type="SMART" id="SM00233">
    <property type="entry name" value="PH"/>
    <property type="match status" value="1"/>
</dbReference>
<dbReference type="Gene3D" id="2.30.29.30">
    <property type="entry name" value="Pleckstrin-homology domain (PH domain)/Phosphotyrosine-binding domain (PTB)"/>
    <property type="match status" value="1"/>
</dbReference>
<feature type="domain" description="SH3" evidence="13">
    <location>
        <begin position="208"/>
        <end position="266"/>
    </location>
</feature>
<dbReference type="GO" id="GO:0005856">
    <property type="term" value="C:cytoskeleton"/>
    <property type="evidence" value="ECO:0007669"/>
    <property type="project" value="UniProtKB-SubCell"/>
</dbReference>
<evidence type="ECO:0000256" key="6">
    <source>
        <dbReference type="ARBA" id="ARBA00022553"/>
    </source>
</evidence>
<feature type="region of interest" description="Disordered" evidence="12">
    <location>
        <begin position="2953"/>
        <end position="3016"/>
    </location>
</feature>
<comment type="caution">
    <text evidence="15">The sequence shown here is derived from an EMBL/GenBank/DDBJ whole genome shotgun (WGS) entry which is preliminary data.</text>
</comment>
<evidence type="ECO:0000256" key="2">
    <source>
        <dbReference type="ARBA" id="ARBA00006826"/>
    </source>
</evidence>
<feature type="compositionally biased region" description="Polar residues" evidence="12">
    <location>
        <begin position="3235"/>
        <end position="3259"/>
    </location>
</feature>
<keyword evidence="11" id="KW-0175">Coiled coil</keyword>
<dbReference type="FunFam" id="1.20.58.60:FF:000007">
    <property type="entry name" value="Spectrin alpha chain non-erythrocytic 1"/>
    <property type="match status" value="2"/>
</dbReference>
<keyword evidence="4" id="KW-0117">Actin capping</keyword>
<dbReference type="Pfam" id="PF00435">
    <property type="entry name" value="Spectrin"/>
    <property type="match status" value="26"/>
</dbReference>
<evidence type="ECO:0000256" key="1">
    <source>
        <dbReference type="ARBA" id="ARBA00004245"/>
    </source>
</evidence>
<dbReference type="SUPFAM" id="SSF46966">
    <property type="entry name" value="Spectrin repeat"/>
    <property type="match status" value="21"/>
</dbReference>
<dbReference type="GO" id="GO:0051693">
    <property type="term" value="P:actin filament capping"/>
    <property type="evidence" value="ECO:0007669"/>
    <property type="project" value="UniProtKB-KW"/>
</dbReference>
<evidence type="ECO:0000256" key="12">
    <source>
        <dbReference type="SAM" id="MobiDB-lite"/>
    </source>
</evidence>
<dbReference type="Gene3D" id="2.30.30.40">
    <property type="entry name" value="SH3 Domains"/>
    <property type="match status" value="1"/>
</dbReference>
<organism evidence="15 16">
    <name type="scientific">Oopsacas minuta</name>
    <dbReference type="NCBI Taxonomy" id="111878"/>
    <lineage>
        <taxon>Eukaryota</taxon>
        <taxon>Metazoa</taxon>
        <taxon>Porifera</taxon>
        <taxon>Hexactinellida</taxon>
        <taxon>Hexasterophora</taxon>
        <taxon>Lyssacinosida</taxon>
        <taxon>Leucopsacidae</taxon>
        <taxon>Oopsacas</taxon>
    </lineage>
</organism>
<dbReference type="SUPFAM" id="SSF50044">
    <property type="entry name" value="SH3-domain"/>
    <property type="match status" value="1"/>
</dbReference>
<dbReference type="SMART" id="SM00326">
    <property type="entry name" value="SH3"/>
    <property type="match status" value="1"/>
</dbReference>
<evidence type="ECO:0000256" key="8">
    <source>
        <dbReference type="ARBA" id="ARBA00023203"/>
    </source>
</evidence>
<dbReference type="PRINTS" id="PR00683">
    <property type="entry name" value="SPECTRINPH"/>
</dbReference>
<comment type="similarity">
    <text evidence="2">Belongs to the spectrin family.</text>
</comment>
<evidence type="ECO:0000259" key="14">
    <source>
        <dbReference type="PROSITE" id="PS50003"/>
    </source>
</evidence>
<dbReference type="PANTHER" id="PTHR11915">
    <property type="entry name" value="SPECTRIN/FILAMIN RELATED CYTOSKELETAL PROTEIN"/>
    <property type="match status" value="1"/>
</dbReference>
<feature type="coiled-coil region" evidence="11">
    <location>
        <begin position="1872"/>
        <end position="1906"/>
    </location>
</feature>
<feature type="compositionally biased region" description="Basic residues" evidence="12">
    <location>
        <begin position="3264"/>
        <end position="3278"/>
    </location>
</feature>
<dbReference type="PROSITE" id="PS50003">
    <property type="entry name" value="PH_DOMAIN"/>
    <property type="match status" value="1"/>
</dbReference>
<evidence type="ECO:0000256" key="11">
    <source>
        <dbReference type="SAM" id="Coils"/>
    </source>
</evidence>
<dbReference type="EMBL" id="JAKMXF010000365">
    <property type="protein sequence ID" value="KAI6645819.1"/>
    <property type="molecule type" value="Genomic_DNA"/>
</dbReference>
<dbReference type="Proteomes" id="UP001165289">
    <property type="component" value="Unassembled WGS sequence"/>
</dbReference>
<feature type="coiled-coil region" evidence="11">
    <location>
        <begin position="1024"/>
        <end position="1051"/>
    </location>
</feature>
<evidence type="ECO:0000313" key="16">
    <source>
        <dbReference type="Proteomes" id="UP001165289"/>
    </source>
</evidence>
<feature type="coiled-coil region" evidence="11">
    <location>
        <begin position="2725"/>
        <end position="2766"/>
    </location>
</feature>
<dbReference type="GO" id="GO:0005737">
    <property type="term" value="C:cytoplasm"/>
    <property type="evidence" value="ECO:0007669"/>
    <property type="project" value="UniProtKB-ARBA"/>
</dbReference>